<comment type="subcellular location">
    <subcellularLocation>
        <location evidence="8">Secreted</location>
    </subcellularLocation>
</comment>
<evidence type="ECO:0000256" key="3">
    <source>
        <dbReference type="ARBA" id="ARBA00022723"/>
    </source>
</evidence>
<proteinExistence type="inferred from homology"/>
<keyword evidence="2 8" id="KW-0645">Protease</keyword>
<dbReference type="InterPro" id="IPR023612">
    <property type="entry name" value="Peptidase_M4"/>
</dbReference>
<evidence type="ECO:0000259" key="10">
    <source>
        <dbReference type="Pfam" id="PF02868"/>
    </source>
</evidence>
<dbReference type="EC" id="3.4.24.-" evidence="8"/>
<dbReference type="GO" id="GO:0005576">
    <property type="term" value="C:extracellular region"/>
    <property type="evidence" value="ECO:0007669"/>
    <property type="project" value="UniProtKB-SubCell"/>
</dbReference>
<dbReference type="Gene3D" id="3.10.170.10">
    <property type="match status" value="1"/>
</dbReference>
<evidence type="ECO:0000256" key="1">
    <source>
        <dbReference type="ARBA" id="ARBA00009388"/>
    </source>
</evidence>
<dbReference type="InterPro" id="IPR027268">
    <property type="entry name" value="Peptidase_M4/M1_CTD_sf"/>
</dbReference>
<protein>
    <recommendedName>
        <fullName evidence="8">Neutral metalloproteinase</fullName>
        <ecNumber evidence="8">3.4.24.-</ecNumber>
    </recommendedName>
</protein>
<dbReference type="Proteomes" id="UP000757435">
    <property type="component" value="Unassembled WGS sequence"/>
</dbReference>
<dbReference type="GO" id="GO:0004222">
    <property type="term" value="F:metalloendopeptidase activity"/>
    <property type="evidence" value="ECO:0007669"/>
    <property type="project" value="UniProtKB-UniRule"/>
</dbReference>
<dbReference type="InterPro" id="IPR052759">
    <property type="entry name" value="Metalloprotease_M4"/>
</dbReference>
<reference evidence="11" key="1">
    <citation type="submission" date="2021-05" db="EMBL/GenBank/DDBJ databases">
        <authorList>
            <person name="Pietrasiak N."/>
            <person name="Ward R."/>
            <person name="Stajich J.E."/>
            <person name="Kurbessoian T."/>
        </authorList>
    </citation>
    <scope>NUCLEOTIDE SEQUENCE</scope>
    <source>
        <strain evidence="11">UHER 2000/2452</strain>
    </source>
</reference>
<accession>A0A951Q8S2</accession>
<keyword evidence="4 8" id="KW-0378">Hydrolase</keyword>
<dbReference type="PRINTS" id="PR00730">
    <property type="entry name" value="THERMOLYSIN"/>
</dbReference>
<feature type="active site" description="Proton donor" evidence="7">
    <location>
        <position position="255"/>
    </location>
</feature>
<keyword evidence="5 8" id="KW-0862">Zinc</keyword>
<evidence type="ECO:0000256" key="7">
    <source>
        <dbReference type="PIRSR" id="PIRSR623612-1"/>
    </source>
</evidence>
<evidence type="ECO:0000313" key="11">
    <source>
        <dbReference type="EMBL" id="MBW4657974.1"/>
    </source>
</evidence>
<evidence type="ECO:0000259" key="9">
    <source>
        <dbReference type="Pfam" id="PF01447"/>
    </source>
</evidence>
<feature type="domain" description="Peptidase M4 C-terminal" evidence="10">
    <location>
        <begin position="164"/>
        <end position="332"/>
    </location>
</feature>
<evidence type="ECO:0000256" key="5">
    <source>
        <dbReference type="ARBA" id="ARBA00022833"/>
    </source>
</evidence>
<evidence type="ECO:0000256" key="6">
    <source>
        <dbReference type="ARBA" id="ARBA00023049"/>
    </source>
</evidence>
<dbReference type="GO" id="GO:0046872">
    <property type="term" value="F:metal ion binding"/>
    <property type="evidence" value="ECO:0007669"/>
    <property type="project" value="UniProtKB-UniRule"/>
</dbReference>
<dbReference type="InterPro" id="IPR001570">
    <property type="entry name" value="Peptidase_M4_C_domain"/>
</dbReference>
<evidence type="ECO:0000256" key="4">
    <source>
        <dbReference type="ARBA" id="ARBA00022801"/>
    </source>
</evidence>
<comment type="function">
    <text evidence="8">Extracellular zinc metalloprotease.</text>
</comment>
<keyword evidence="6 8" id="KW-0482">Metalloprotease</keyword>
<evidence type="ECO:0000256" key="8">
    <source>
        <dbReference type="RuleBase" id="RU366073"/>
    </source>
</evidence>
<dbReference type="CDD" id="cd09597">
    <property type="entry name" value="M4_TLP"/>
    <property type="match status" value="1"/>
</dbReference>
<keyword evidence="8" id="KW-0964">Secreted</keyword>
<name>A0A951Q8S2_9CYAN</name>
<dbReference type="Gene3D" id="1.10.390.10">
    <property type="entry name" value="Neutral Protease Domain 2"/>
    <property type="match status" value="1"/>
</dbReference>
<reference evidence="11" key="2">
    <citation type="journal article" date="2022" name="Microbiol. Resour. Announc.">
        <title>Metagenome Sequencing to Explore Phylogenomics of Terrestrial Cyanobacteria.</title>
        <authorList>
            <person name="Ward R.D."/>
            <person name="Stajich J.E."/>
            <person name="Johansen J.R."/>
            <person name="Huntemann M."/>
            <person name="Clum A."/>
            <person name="Foster B."/>
            <person name="Foster B."/>
            <person name="Roux S."/>
            <person name="Palaniappan K."/>
            <person name="Varghese N."/>
            <person name="Mukherjee S."/>
            <person name="Reddy T.B.K."/>
            <person name="Daum C."/>
            <person name="Copeland A."/>
            <person name="Chen I.A."/>
            <person name="Ivanova N.N."/>
            <person name="Kyrpides N.C."/>
            <person name="Shapiro N."/>
            <person name="Eloe-Fadrosh E.A."/>
            <person name="Pietrasiak N."/>
        </authorList>
    </citation>
    <scope>NUCLEOTIDE SEQUENCE</scope>
    <source>
        <strain evidence="11">UHER 2000/2452</strain>
    </source>
</reference>
<dbReference type="AlphaFoldDB" id="A0A951Q8S2"/>
<comment type="similarity">
    <text evidence="1 8">Belongs to the peptidase M4 family.</text>
</comment>
<gene>
    <name evidence="11" type="ORF">KME15_04820</name>
</gene>
<keyword evidence="3" id="KW-0479">Metal-binding</keyword>
<comment type="cofactor">
    <cofactor evidence="8">
        <name>Zn(2+)</name>
        <dbReference type="ChEBI" id="CHEBI:29105"/>
    </cofactor>
</comment>
<evidence type="ECO:0000313" key="12">
    <source>
        <dbReference type="Proteomes" id="UP000757435"/>
    </source>
</evidence>
<dbReference type="PANTHER" id="PTHR43579:SF1">
    <property type="entry name" value="NEUTRAL METALLOPROTEINASE"/>
    <property type="match status" value="1"/>
</dbReference>
<feature type="domain" description="Peptidase M4" evidence="9">
    <location>
        <begin position="52"/>
        <end position="160"/>
    </location>
</feature>
<evidence type="ECO:0000256" key="2">
    <source>
        <dbReference type="ARBA" id="ARBA00022670"/>
    </source>
</evidence>
<dbReference type="SUPFAM" id="SSF55486">
    <property type="entry name" value="Metalloproteases ('zincins'), catalytic domain"/>
    <property type="match status" value="1"/>
</dbReference>
<dbReference type="EMBL" id="JAHHHD010000003">
    <property type="protein sequence ID" value="MBW4657974.1"/>
    <property type="molecule type" value="Genomic_DNA"/>
</dbReference>
<organism evidence="11 12">
    <name type="scientific">Drouetiella hepatica Uher 2000/2452</name>
    <dbReference type="NCBI Taxonomy" id="904376"/>
    <lineage>
        <taxon>Bacteria</taxon>
        <taxon>Bacillati</taxon>
        <taxon>Cyanobacteriota</taxon>
        <taxon>Cyanophyceae</taxon>
        <taxon>Oculatellales</taxon>
        <taxon>Oculatellaceae</taxon>
        <taxon>Drouetiella</taxon>
    </lineage>
</organism>
<dbReference type="Pfam" id="PF02868">
    <property type="entry name" value="Peptidase_M4_C"/>
    <property type="match status" value="1"/>
</dbReference>
<dbReference type="PANTHER" id="PTHR43579">
    <property type="match status" value="1"/>
</dbReference>
<dbReference type="InterPro" id="IPR013856">
    <property type="entry name" value="Peptidase_M4_domain"/>
</dbReference>
<comment type="caution">
    <text evidence="11">The sequence shown here is derived from an EMBL/GenBank/DDBJ whole genome shotgun (WGS) entry which is preliminary data.</text>
</comment>
<feature type="active site" evidence="7">
    <location>
        <position position="154"/>
    </location>
</feature>
<dbReference type="GO" id="GO:0006508">
    <property type="term" value="P:proteolysis"/>
    <property type="evidence" value="ECO:0007669"/>
    <property type="project" value="UniProtKB-KW"/>
</dbReference>
<sequence length="333" mass="36487">MPPQMLDHIIRHGDDNQCDWALKTLRASEQFRGRRSAVGNISFAVSPGRKRRTIYDAKNSQSLPGVLIRGEGDPASTDEAVNEAYDASGATYDLFKDIYGRNSIDDNGLRLDSTVHFGVNYDNAFWNGDQMVYGDGDGRLFNRFTIAIDVMAHELTHGMVDYTAKLKYEDEPGALNESFSDVFGTLVKQRSLNQTVHEADWLIGAGQLAVGVNGVALRSMAAPGTAYDDRVLGKDIQPAHYSDLYRGTSDFGGVHINSGIPNRAFYLAAMAIGGFAWEKTGKIWYLTLKKELSPEANFQQAAEATIQIAGQIYGSDGDEQKAVSSAWQQVGVL</sequence>
<dbReference type="Pfam" id="PF01447">
    <property type="entry name" value="Peptidase_M4"/>
    <property type="match status" value="1"/>
</dbReference>